<dbReference type="Proteomes" id="UP000758155">
    <property type="component" value="Unassembled WGS sequence"/>
</dbReference>
<organism evidence="3 4">
    <name type="scientific">Didymella heteroderae</name>
    <dbReference type="NCBI Taxonomy" id="1769908"/>
    <lineage>
        <taxon>Eukaryota</taxon>
        <taxon>Fungi</taxon>
        <taxon>Dikarya</taxon>
        <taxon>Ascomycota</taxon>
        <taxon>Pezizomycotina</taxon>
        <taxon>Dothideomycetes</taxon>
        <taxon>Pleosporomycetidae</taxon>
        <taxon>Pleosporales</taxon>
        <taxon>Pleosporineae</taxon>
        <taxon>Didymellaceae</taxon>
        <taxon>Didymella</taxon>
    </lineage>
</organism>
<keyword evidence="4" id="KW-1185">Reference proteome</keyword>
<evidence type="ECO:0008006" key="5">
    <source>
        <dbReference type="Google" id="ProtNLM"/>
    </source>
</evidence>
<feature type="compositionally biased region" description="Basic and acidic residues" evidence="1">
    <location>
        <begin position="80"/>
        <end position="92"/>
    </location>
</feature>
<feature type="transmembrane region" description="Helical" evidence="2">
    <location>
        <begin position="41"/>
        <end position="65"/>
    </location>
</feature>
<dbReference type="OrthoDB" id="10543464at2759"/>
<protein>
    <recommendedName>
        <fullName evidence="5">Transmembrane protein</fullName>
    </recommendedName>
</protein>
<evidence type="ECO:0000313" key="4">
    <source>
        <dbReference type="Proteomes" id="UP000758155"/>
    </source>
</evidence>
<feature type="transmembrane region" description="Helical" evidence="2">
    <location>
        <begin position="120"/>
        <end position="142"/>
    </location>
</feature>
<keyword evidence="2" id="KW-1133">Transmembrane helix</keyword>
<dbReference type="EMBL" id="SWKV01000006">
    <property type="protein sequence ID" value="KAF3045575.1"/>
    <property type="molecule type" value="Genomic_DNA"/>
</dbReference>
<reference evidence="3" key="1">
    <citation type="submission" date="2019-04" db="EMBL/GenBank/DDBJ databases">
        <title>Sequencing of skin fungus with MAO and IRED activity.</title>
        <authorList>
            <person name="Marsaioli A.J."/>
            <person name="Bonatto J.M.C."/>
            <person name="Reis Junior O."/>
        </authorList>
    </citation>
    <scope>NUCLEOTIDE SEQUENCE</scope>
    <source>
        <strain evidence="3">28M1</strain>
    </source>
</reference>
<dbReference type="AlphaFoldDB" id="A0A9P4WYI8"/>
<evidence type="ECO:0000256" key="2">
    <source>
        <dbReference type="SAM" id="Phobius"/>
    </source>
</evidence>
<evidence type="ECO:0000256" key="1">
    <source>
        <dbReference type="SAM" id="MobiDB-lite"/>
    </source>
</evidence>
<comment type="caution">
    <text evidence="3">The sequence shown here is derived from an EMBL/GenBank/DDBJ whole genome shotgun (WGS) entry which is preliminary data.</text>
</comment>
<accession>A0A9P4WYI8</accession>
<keyword evidence="2" id="KW-0472">Membrane</keyword>
<feature type="region of interest" description="Disordered" evidence="1">
    <location>
        <begin position="72"/>
        <end position="92"/>
    </location>
</feature>
<proteinExistence type="predicted"/>
<evidence type="ECO:0000313" key="3">
    <source>
        <dbReference type="EMBL" id="KAF3045575.1"/>
    </source>
</evidence>
<name>A0A9P4WYI8_9PLEO</name>
<gene>
    <name evidence="3" type="ORF">E8E12_010118</name>
</gene>
<sequence>MVVAIRTCLNIRMRLLQTALAATILAASLTLQHVKDNDETVLIHLPTLLFVSVYGRVVDLLGIMFNLAAGSTKEGCPTQDKSEKSYNGPEHPECREEGKLDWLLGNKCANMGLRFRVSRIASVLCFIVVALLLVTLAFGSFIERKPGPPEVVQKKRLDGDFEIDIGTAVTYAH</sequence>
<keyword evidence="2" id="KW-0812">Transmembrane</keyword>